<feature type="domain" description="DUF1559" evidence="2">
    <location>
        <begin position="35"/>
        <end position="312"/>
    </location>
</feature>
<dbReference type="SUPFAM" id="SSF54523">
    <property type="entry name" value="Pili subunits"/>
    <property type="match status" value="1"/>
</dbReference>
<dbReference type="AlphaFoldDB" id="A0A518IC27"/>
<keyword evidence="1" id="KW-0812">Transmembrane</keyword>
<dbReference type="InterPro" id="IPR012902">
    <property type="entry name" value="N_methyl_site"/>
</dbReference>
<dbReference type="EMBL" id="CP037452">
    <property type="protein sequence ID" value="QDV50610.1"/>
    <property type="molecule type" value="Genomic_DNA"/>
</dbReference>
<dbReference type="Pfam" id="PF07963">
    <property type="entry name" value="N_methyl"/>
    <property type="match status" value="1"/>
</dbReference>
<evidence type="ECO:0000313" key="3">
    <source>
        <dbReference type="EMBL" id="QDV50610.1"/>
    </source>
</evidence>
<dbReference type="InterPro" id="IPR027558">
    <property type="entry name" value="Pre_pil_HX9DG_C"/>
</dbReference>
<keyword evidence="1" id="KW-0472">Membrane</keyword>
<reference evidence="3 4" key="1">
    <citation type="submission" date="2019-03" db="EMBL/GenBank/DDBJ databases">
        <title>Deep-cultivation of Planctomycetes and their phenomic and genomic characterization uncovers novel biology.</title>
        <authorList>
            <person name="Wiegand S."/>
            <person name="Jogler M."/>
            <person name="Boedeker C."/>
            <person name="Pinto D."/>
            <person name="Vollmers J."/>
            <person name="Rivas-Marin E."/>
            <person name="Kohn T."/>
            <person name="Peeters S.H."/>
            <person name="Heuer A."/>
            <person name="Rast P."/>
            <person name="Oberbeckmann S."/>
            <person name="Bunk B."/>
            <person name="Jeske O."/>
            <person name="Meyerdierks A."/>
            <person name="Storesund J.E."/>
            <person name="Kallscheuer N."/>
            <person name="Luecker S."/>
            <person name="Lage O.M."/>
            <person name="Pohl T."/>
            <person name="Merkel B.J."/>
            <person name="Hornburger P."/>
            <person name="Mueller R.-W."/>
            <person name="Bruemmer F."/>
            <person name="Labrenz M."/>
            <person name="Spormann A.M."/>
            <person name="Op den Camp H."/>
            <person name="Overmann J."/>
            <person name="Amann R."/>
            <person name="Jetten M.S.M."/>
            <person name="Mascher T."/>
            <person name="Medema M.H."/>
            <person name="Devos D.P."/>
            <person name="Kaster A.-K."/>
            <person name="Ovreas L."/>
            <person name="Rohde M."/>
            <person name="Galperin M.Y."/>
            <person name="Jogler C."/>
        </authorList>
    </citation>
    <scope>NUCLEOTIDE SEQUENCE [LARGE SCALE GENOMIC DNA]</scope>
    <source>
        <strain evidence="3 4">Enr17</strain>
    </source>
</reference>
<dbReference type="InterPro" id="IPR045584">
    <property type="entry name" value="Pilin-like"/>
</dbReference>
<proteinExistence type="predicted"/>
<keyword evidence="1" id="KW-1133">Transmembrane helix</keyword>
<dbReference type="KEGG" id="gfm:Enr17x_26510"/>
<dbReference type="OrthoDB" id="241095at2"/>
<evidence type="ECO:0000259" key="2">
    <source>
        <dbReference type="Pfam" id="PF07596"/>
    </source>
</evidence>
<accession>A0A518IC27</accession>
<dbReference type="PANTHER" id="PTHR30093">
    <property type="entry name" value="GENERAL SECRETION PATHWAY PROTEIN G"/>
    <property type="match status" value="1"/>
</dbReference>
<dbReference type="NCBIfam" id="TIGR02532">
    <property type="entry name" value="IV_pilin_GFxxxE"/>
    <property type="match status" value="1"/>
</dbReference>
<dbReference type="Pfam" id="PF07596">
    <property type="entry name" value="SBP_bac_10"/>
    <property type="match status" value="1"/>
</dbReference>
<evidence type="ECO:0000256" key="1">
    <source>
        <dbReference type="SAM" id="Phobius"/>
    </source>
</evidence>
<dbReference type="NCBIfam" id="TIGR04294">
    <property type="entry name" value="pre_pil_HX9DG"/>
    <property type="match status" value="1"/>
</dbReference>
<dbReference type="Gene3D" id="3.30.700.10">
    <property type="entry name" value="Glycoprotein, Type 4 Pilin"/>
    <property type="match status" value="1"/>
</dbReference>
<dbReference type="PANTHER" id="PTHR30093:SF2">
    <property type="entry name" value="TYPE II SECRETION SYSTEM PROTEIN H"/>
    <property type="match status" value="1"/>
</dbReference>
<protein>
    <submittedName>
        <fullName evidence="3">Type II secretion system protein G</fullName>
    </submittedName>
</protein>
<name>A0A518IC27_9PLAN</name>
<sequence length="330" mass="35530">MFSCQTRRRGFTLIELLVVIAIIAILIALLLPAVQQAREAARRASCKNKIKQIALALHNYNETHSVFPPGGINYGWCTPDPNQAPGDTTHNKNGFSLLLPFLDQAPLYNKINQDTANSSQDTGYCCSYPGRGAPLAGNPADNADAMSTLLDVFLCPSDDGSTQLTPATTYEQAYGTLTGSGPAQTNYEFSADQSINCNNWSRQAPNARKMFGENSRTKMKDVKDGTSNTLMVCETAREVANGEAPAWGMRGWVTTGGDIDPGINVWDVPTGWTRPDVGNLNSWGQVGSLHTGGAHFGLGDGAVRFISENTDLTLLRRLGTMSDGLVVELP</sequence>
<evidence type="ECO:0000313" key="4">
    <source>
        <dbReference type="Proteomes" id="UP000318313"/>
    </source>
</evidence>
<dbReference type="InterPro" id="IPR011453">
    <property type="entry name" value="DUF1559"/>
</dbReference>
<dbReference type="Proteomes" id="UP000318313">
    <property type="component" value="Chromosome"/>
</dbReference>
<gene>
    <name evidence="3" type="primary">xcpT_29</name>
    <name evidence="3" type="ORF">Enr17x_26510</name>
</gene>
<organism evidence="3 4">
    <name type="scientific">Gimesia fumaroli</name>
    <dbReference type="NCBI Taxonomy" id="2527976"/>
    <lineage>
        <taxon>Bacteria</taxon>
        <taxon>Pseudomonadati</taxon>
        <taxon>Planctomycetota</taxon>
        <taxon>Planctomycetia</taxon>
        <taxon>Planctomycetales</taxon>
        <taxon>Planctomycetaceae</taxon>
        <taxon>Gimesia</taxon>
    </lineage>
</organism>
<feature type="transmembrane region" description="Helical" evidence="1">
    <location>
        <begin position="12"/>
        <end position="34"/>
    </location>
</feature>
<dbReference type="PROSITE" id="PS00409">
    <property type="entry name" value="PROKAR_NTER_METHYL"/>
    <property type="match status" value="1"/>
</dbReference>
<keyword evidence="4" id="KW-1185">Reference proteome</keyword>
<dbReference type="RefSeq" id="WP_145309240.1">
    <property type="nucleotide sequence ID" value="NZ_CP037452.1"/>
</dbReference>